<evidence type="ECO:0000256" key="1">
    <source>
        <dbReference type="SAM" id="Coils"/>
    </source>
</evidence>
<dbReference type="InterPro" id="IPR002821">
    <property type="entry name" value="Hydantoinase_A"/>
</dbReference>
<feature type="coiled-coil region" evidence="1">
    <location>
        <begin position="511"/>
        <end position="538"/>
    </location>
</feature>
<dbReference type="Pfam" id="PF05378">
    <property type="entry name" value="Hydant_A_N"/>
    <property type="match status" value="1"/>
</dbReference>
<dbReference type="GO" id="GO:0017168">
    <property type="term" value="F:5-oxoprolinase (ATP-hydrolyzing) activity"/>
    <property type="evidence" value="ECO:0007669"/>
    <property type="project" value="TreeGrafter"/>
</dbReference>
<dbReference type="SUPFAM" id="SSF53067">
    <property type="entry name" value="Actin-like ATPase domain"/>
    <property type="match status" value="1"/>
</dbReference>
<dbReference type="InterPro" id="IPR043129">
    <property type="entry name" value="ATPase_NBD"/>
</dbReference>
<dbReference type="GO" id="GO:0005829">
    <property type="term" value="C:cytosol"/>
    <property type="evidence" value="ECO:0007669"/>
    <property type="project" value="TreeGrafter"/>
</dbReference>
<dbReference type="EMBL" id="JAASQR010000004">
    <property type="protein sequence ID" value="NIJ17846.1"/>
    <property type="molecule type" value="Genomic_DNA"/>
</dbReference>
<evidence type="ECO:0000313" key="6">
    <source>
        <dbReference type="Proteomes" id="UP000576821"/>
    </source>
</evidence>
<dbReference type="InterPro" id="IPR045079">
    <property type="entry name" value="Oxoprolinase-like"/>
</dbReference>
<feature type="domain" description="Hydantoinase/oxoprolinase N-terminal" evidence="3">
    <location>
        <begin position="5"/>
        <end position="185"/>
    </location>
</feature>
<keyword evidence="1" id="KW-0175">Coiled coil</keyword>
<feature type="domain" description="Hydantoinase A/oxoprolinase" evidence="2">
    <location>
        <begin position="206"/>
        <end position="497"/>
    </location>
</feature>
<dbReference type="Proteomes" id="UP000576821">
    <property type="component" value="Unassembled WGS sequence"/>
</dbReference>
<evidence type="ECO:0000259" key="4">
    <source>
        <dbReference type="Pfam" id="PF19278"/>
    </source>
</evidence>
<dbReference type="Pfam" id="PF01968">
    <property type="entry name" value="Hydantoinase_A"/>
    <property type="match status" value="1"/>
</dbReference>
<dbReference type="EC" id="3.5.2.14" evidence="5"/>
<dbReference type="PANTHER" id="PTHR11365:SF23">
    <property type="entry name" value="HYPOTHETICAL 5-OXOPROLINASE (EUROFUNG)-RELATED"/>
    <property type="match status" value="1"/>
</dbReference>
<dbReference type="InterPro" id="IPR008040">
    <property type="entry name" value="Hydant_A_N"/>
</dbReference>
<sequence length="695" mass="74245">MSFTISVDTGGTFTDVIVRDASGKQTIGKALTTHGRVFGGLSESIKAAAADLGLGLDQLLADTTLFIYGTTRATNAIVTRNVAKTAFLTTEGFPDILVLKEGGKLDGYDFTKSYPAPYIPRRRTFEVPERIDAEGKVVRGLDQDAVRALLRQLAHRNFEAIGVCLLWSFINPEHELAVGALIEEMLPGVPYSLSHQLAPIIREYRRASATAIDASLKPLMQKHLFEFEQDIRAAGYKGQILVSTSFGGVMDLASVMQSPINMAKSGPSMAPVAGITYSVAEGLGDNMIVADTGGTTFDVGLSRNGQLVYSRDTWLGGMWEGDLLGISSVDIRSIGAGGGSIAWIDDGGMLRVGPQSAGSEPGPACYGRGGLKPTTSDAACVLGYFDPDYFLGGRMKLDVAAAREAIATIAEPLGLSIEAAAWGIMRIATDHMVKAIHEITVQQGIDPRESTVVAGGGAAGMNIMAIAVELGSDAVVLPKVASALSASGMQFADIVTESTAPHFTSTLRFDSEGVNAALAKIEAELDRFRSQIENAQGAPWRIEYFAEARYLAQVWELDTPIPCGRFTSQADIDVLTASFHDLHERVFAVRDENSPVEIINWKGRLTVELSKKMERSPNADSFRAQAPDHSRTCFFGGDAGVDTPIFKPADLRTGMVISGPAIVEEPTTTLVVYPGMTAEISGAGNYILHTRPEQA</sequence>
<dbReference type="RefSeq" id="WP_167304679.1">
    <property type="nucleotide sequence ID" value="NZ_JAASQR010000004.1"/>
</dbReference>
<accession>A0A846MHU0</accession>
<evidence type="ECO:0000259" key="2">
    <source>
        <dbReference type="Pfam" id="PF01968"/>
    </source>
</evidence>
<dbReference type="InterPro" id="IPR049517">
    <property type="entry name" value="ACX-like_C"/>
</dbReference>
<keyword evidence="5" id="KW-0378">Hydrolase</keyword>
<organism evidence="5 6">
    <name type="scientific">Sphingobium vermicomposti</name>
    <dbReference type="NCBI Taxonomy" id="529005"/>
    <lineage>
        <taxon>Bacteria</taxon>
        <taxon>Pseudomonadati</taxon>
        <taxon>Pseudomonadota</taxon>
        <taxon>Alphaproteobacteria</taxon>
        <taxon>Sphingomonadales</taxon>
        <taxon>Sphingomonadaceae</taxon>
        <taxon>Sphingobium</taxon>
    </lineage>
</organism>
<evidence type="ECO:0000313" key="5">
    <source>
        <dbReference type="EMBL" id="NIJ17846.1"/>
    </source>
</evidence>
<protein>
    <submittedName>
        <fullName evidence="5">N-methylhydantoinase A</fullName>
        <ecNumber evidence="5">3.5.2.14</ecNumber>
    </submittedName>
</protein>
<reference evidence="5 6" key="1">
    <citation type="submission" date="2020-03" db="EMBL/GenBank/DDBJ databases">
        <title>Genomic Encyclopedia of Type Strains, Phase IV (KMG-IV): sequencing the most valuable type-strain genomes for metagenomic binning, comparative biology and taxonomic classification.</title>
        <authorList>
            <person name="Goeker M."/>
        </authorList>
    </citation>
    <scope>NUCLEOTIDE SEQUENCE [LARGE SCALE GENOMIC DNA]</scope>
    <source>
        <strain evidence="5 6">DSM 21299</strain>
    </source>
</reference>
<dbReference type="PANTHER" id="PTHR11365">
    <property type="entry name" value="5-OXOPROLINASE RELATED"/>
    <property type="match status" value="1"/>
</dbReference>
<feature type="domain" description="Acetophenone carboxylase-like C-terminal" evidence="4">
    <location>
        <begin position="539"/>
        <end position="680"/>
    </location>
</feature>
<dbReference type="GO" id="GO:0047423">
    <property type="term" value="F:N-methylhydantoinase (ATP-hydrolyzing) activity"/>
    <property type="evidence" value="ECO:0007669"/>
    <property type="project" value="UniProtKB-EC"/>
</dbReference>
<gene>
    <name evidence="5" type="ORF">FHS54_002846</name>
</gene>
<comment type="caution">
    <text evidence="5">The sequence shown here is derived from an EMBL/GenBank/DDBJ whole genome shotgun (WGS) entry which is preliminary data.</text>
</comment>
<dbReference type="GO" id="GO:0006749">
    <property type="term" value="P:glutathione metabolic process"/>
    <property type="evidence" value="ECO:0007669"/>
    <property type="project" value="TreeGrafter"/>
</dbReference>
<keyword evidence="6" id="KW-1185">Reference proteome</keyword>
<dbReference type="AlphaFoldDB" id="A0A846MHU0"/>
<evidence type="ECO:0000259" key="3">
    <source>
        <dbReference type="Pfam" id="PF05378"/>
    </source>
</evidence>
<proteinExistence type="predicted"/>
<dbReference type="Pfam" id="PF19278">
    <property type="entry name" value="Hydant_A_C"/>
    <property type="match status" value="1"/>
</dbReference>
<name>A0A846MHU0_9SPHN</name>